<name>T0H5Z8_9SPHN</name>
<evidence type="ECO:0000313" key="2">
    <source>
        <dbReference type="EMBL" id="EQB08407.1"/>
    </source>
</evidence>
<dbReference type="RefSeq" id="WP_021235908.1">
    <property type="nucleotide sequence ID" value="NZ_ATHL01000147.1"/>
</dbReference>
<dbReference type="OrthoDB" id="119963at2"/>
<dbReference type="InterPro" id="IPR053521">
    <property type="entry name" value="McjB-like"/>
</dbReference>
<sequence>MAYVLRNGLSCCSVEDRFVFLDLPSDRYFCLSPAVESEFRKLLERRPADGAALEQLLPRSLLISHDWQHGIWQCDAPAATGETHEEPENLTALDGLTAAALILRCRAHLKVRGLANAIQHLSDRKAAAGNDAPMSPAGPDVDGTLARVTGSFQMASRFIGTHKLCLPWSLAIAHRLISHRISPLLVLGVRLTPFAAHAWVQVASTLIGERRERTDIFTPILVV</sequence>
<evidence type="ECO:0000313" key="3">
    <source>
        <dbReference type="Proteomes" id="UP000015527"/>
    </source>
</evidence>
<reference evidence="2 3" key="1">
    <citation type="journal article" date="2013" name="Genome Announc.">
        <title>Genome Sequence of Novosphingobium lindaniclasticum LE124T, Isolated from a Hexachlorocyclohexane Dumpsite.</title>
        <authorList>
            <person name="Saxena A."/>
            <person name="Nayyar N."/>
            <person name="Sangwan N."/>
            <person name="Kumari R."/>
            <person name="Khurana J.P."/>
            <person name="Lal R."/>
        </authorList>
    </citation>
    <scope>NUCLEOTIDE SEQUENCE [LARGE SCALE GENOMIC DNA]</scope>
    <source>
        <strain evidence="2 3">LE124</strain>
    </source>
</reference>
<evidence type="ECO:0000259" key="1">
    <source>
        <dbReference type="Pfam" id="PF13471"/>
    </source>
</evidence>
<dbReference type="Pfam" id="PF13471">
    <property type="entry name" value="Transglut_core3"/>
    <property type="match status" value="1"/>
</dbReference>
<dbReference type="Proteomes" id="UP000015527">
    <property type="component" value="Unassembled WGS sequence"/>
</dbReference>
<dbReference type="PATRIC" id="fig|1096930.3.peg.4161"/>
<feature type="domain" description="Microcin J25-processing protein McjB C-terminal" evidence="1">
    <location>
        <begin position="121"/>
        <end position="221"/>
    </location>
</feature>
<dbReference type="NCBIfam" id="NF033537">
    <property type="entry name" value="lasso_biosyn_B2"/>
    <property type="match status" value="1"/>
</dbReference>
<dbReference type="AlphaFoldDB" id="T0H5Z8"/>
<gene>
    <name evidence="2" type="ORF">L284_21185</name>
</gene>
<keyword evidence="3" id="KW-1185">Reference proteome</keyword>
<accession>T0H5Z8</accession>
<organism evidence="2 3">
    <name type="scientific">Novosphingobium lindaniclasticum LE124</name>
    <dbReference type="NCBI Taxonomy" id="1096930"/>
    <lineage>
        <taxon>Bacteria</taxon>
        <taxon>Pseudomonadati</taxon>
        <taxon>Pseudomonadota</taxon>
        <taxon>Alphaproteobacteria</taxon>
        <taxon>Sphingomonadales</taxon>
        <taxon>Sphingomonadaceae</taxon>
        <taxon>Novosphingobium</taxon>
    </lineage>
</organism>
<comment type="caution">
    <text evidence="2">The sequence shown here is derived from an EMBL/GenBank/DDBJ whole genome shotgun (WGS) entry which is preliminary data.</text>
</comment>
<protein>
    <recommendedName>
        <fullName evidence="1">Microcin J25-processing protein McjB C-terminal domain-containing protein</fullName>
    </recommendedName>
</protein>
<dbReference type="EMBL" id="ATHL01000147">
    <property type="protein sequence ID" value="EQB08407.1"/>
    <property type="molecule type" value="Genomic_DNA"/>
</dbReference>
<dbReference type="InterPro" id="IPR032708">
    <property type="entry name" value="McjB_C"/>
</dbReference>
<proteinExistence type="predicted"/>